<dbReference type="Gene3D" id="4.10.430.10">
    <property type="entry name" value="Histone-like protein H-NS, C-terminal domain"/>
    <property type="match status" value="1"/>
</dbReference>
<dbReference type="PIRSF" id="PIRSF002096">
    <property type="entry name" value="HnS"/>
    <property type="match status" value="1"/>
</dbReference>
<dbReference type="EMBL" id="JBHUHT010000029">
    <property type="protein sequence ID" value="MFD2097773.1"/>
    <property type="molecule type" value="Genomic_DNA"/>
</dbReference>
<keyword evidence="4 5" id="KW-0238">DNA-binding</keyword>
<evidence type="ECO:0000256" key="3">
    <source>
        <dbReference type="ARBA" id="ARBA00022490"/>
    </source>
</evidence>
<feature type="domain" description="DNA-binding protein H-NS-like C-terminal" evidence="7">
    <location>
        <begin position="84"/>
        <end position="131"/>
    </location>
</feature>
<dbReference type="InterPro" id="IPR027444">
    <property type="entry name" value="H-NS_C_dom"/>
</dbReference>
<protein>
    <recommendedName>
        <fullName evidence="5">DNA-binding protein</fullName>
    </recommendedName>
</protein>
<keyword evidence="6" id="KW-0175">Coiled coil</keyword>
<proteinExistence type="inferred from homology"/>
<keyword evidence="9" id="KW-1185">Reference proteome</keyword>
<dbReference type="InterPro" id="IPR001801">
    <property type="entry name" value="Histone_HNS"/>
</dbReference>
<dbReference type="SUPFAM" id="SSF81273">
    <property type="entry name" value="H-NS histone-like proteins"/>
    <property type="match status" value="2"/>
</dbReference>
<gene>
    <name evidence="8" type="ORF">ACFSJ3_17415</name>
</gene>
<keyword evidence="3" id="KW-0963">Cytoplasm</keyword>
<evidence type="ECO:0000256" key="4">
    <source>
        <dbReference type="ARBA" id="ARBA00023125"/>
    </source>
</evidence>
<comment type="caution">
    <text evidence="8">The sequence shown here is derived from an EMBL/GenBank/DDBJ whole genome shotgun (WGS) entry which is preliminary data.</text>
</comment>
<evidence type="ECO:0000313" key="8">
    <source>
        <dbReference type="EMBL" id="MFD2097773.1"/>
    </source>
</evidence>
<evidence type="ECO:0000256" key="6">
    <source>
        <dbReference type="SAM" id="Coils"/>
    </source>
</evidence>
<evidence type="ECO:0000256" key="5">
    <source>
        <dbReference type="PIRNR" id="PIRNR002096"/>
    </source>
</evidence>
<dbReference type="InterPro" id="IPR054180">
    <property type="entry name" value="H-NS-like_N"/>
</dbReference>
<evidence type="ECO:0000256" key="2">
    <source>
        <dbReference type="ARBA" id="ARBA00010610"/>
    </source>
</evidence>
<dbReference type="InterPro" id="IPR037150">
    <property type="entry name" value="H-NS_C_dom_sf"/>
</dbReference>
<reference evidence="9" key="1">
    <citation type="journal article" date="2019" name="Int. J. Syst. Evol. Microbiol.">
        <title>The Global Catalogue of Microorganisms (GCM) 10K type strain sequencing project: providing services to taxonomists for standard genome sequencing and annotation.</title>
        <authorList>
            <consortium name="The Broad Institute Genomics Platform"/>
            <consortium name="The Broad Institute Genome Sequencing Center for Infectious Disease"/>
            <person name="Wu L."/>
            <person name="Ma J."/>
        </authorList>
    </citation>
    <scope>NUCLEOTIDE SEQUENCE [LARGE SCALE GENOMIC DNA]</scope>
    <source>
        <strain evidence="9">CGMCC 1.10992</strain>
    </source>
</reference>
<evidence type="ECO:0000259" key="7">
    <source>
        <dbReference type="SMART" id="SM00528"/>
    </source>
</evidence>
<dbReference type="InterPro" id="IPR027454">
    <property type="entry name" value="Histone_HNS_N"/>
</dbReference>
<organism evidence="8 9">
    <name type="scientific">Corallincola platygyrae</name>
    <dbReference type="NCBI Taxonomy" id="1193278"/>
    <lineage>
        <taxon>Bacteria</taxon>
        <taxon>Pseudomonadati</taxon>
        <taxon>Pseudomonadota</taxon>
        <taxon>Gammaproteobacteria</taxon>
        <taxon>Alteromonadales</taxon>
        <taxon>Psychromonadaceae</taxon>
        <taxon>Corallincola</taxon>
    </lineage>
</organism>
<dbReference type="Gene3D" id="1.10.287.1050">
    <property type="entry name" value="H-NS histone-like proteins"/>
    <property type="match status" value="1"/>
</dbReference>
<comment type="subcellular location">
    <subcellularLocation>
        <location evidence="1">Cytoplasm</location>
        <location evidence="1">Nucleoid</location>
    </subcellularLocation>
</comment>
<feature type="coiled-coil region" evidence="6">
    <location>
        <begin position="26"/>
        <end position="64"/>
    </location>
</feature>
<accession>A0ABW4XRP8</accession>
<sequence>MSDFLKILSHSRRLKTATEELSVEQLNEVKDKLQKIIDDRAAAEEEARKANAEKIAKIEKYREMLAADGIALDDLSEGAVAKPKAKRAPRPAKYEIWNDAGERITWTGQGRMPNVFKVRVDAGESLDNFLIK</sequence>
<evidence type="ECO:0000313" key="9">
    <source>
        <dbReference type="Proteomes" id="UP001597380"/>
    </source>
</evidence>
<evidence type="ECO:0000256" key="1">
    <source>
        <dbReference type="ARBA" id="ARBA00004453"/>
    </source>
</evidence>
<dbReference type="PANTHER" id="PTHR38097:SF2">
    <property type="entry name" value="DNA-BINDING PROTEIN STPA"/>
    <property type="match status" value="1"/>
</dbReference>
<dbReference type="RefSeq" id="WP_345342035.1">
    <property type="nucleotide sequence ID" value="NZ_BAABLI010000033.1"/>
</dbReference>
<dbReference type="Proteomes" id="UP001597380">
    <property type="component" value="Unassembled WGS sequence"/>
</dbReference>
<dbReference type="SMART" id="SM00528">
    <property type="entry name" value="HNS"/>
    <property type="match status" value="1"/>
</dbReference>
<dbReference type="Pfam" id="PF22470">
    <property type="entry name" value="Histone_HNS_N"/>
    <property type="match status" value="1"/>
</dbReference>
<dbReference type="PANTHER" id="PTHR38097">
    <property type="match status" value="1"/>
</dbReference>
<dbReference type="Pfam" id="PF00816">
    <property type="entry name" value="Histone_HNS"/>
    <property type="match status" value="1"/>
</dbReference>
<comment type="similarity">
    <text evidence="2 5">Belongs to the histone-like protein H-NS family.</text>
</comment>
<name>A0ABW4XRP8_9GAMM</name>